<evidence type="ECO:0000256" key="3">
    <source>
        <dbReference type="ARBA" id="ARBA00023015"/>
    </source>
</evidence>
<evidence type="ECO:0000313" key="12">
    <source>
        <dbReference type="EMBL" id="EMD49062.1"/>
    </source>
</evidence>
<feature type="compositionally biased region" description="Low complexity" evidence="6">
    <location>
        <begin position="219"/>
        <end position="232"/>
    </location>
</feature>
<evidence type="ECO:0000256" key="6">
    <source>
        <dbReference type="SAM" id="MobiDB-lite"/>
    </source>
</evidence>
<name>M2SDU9_ENTHI</name>
<dbReference type="InterPro" id="IPR032193">
    <property type="entry name" value="CNOT1_TTP_bind"/>
</dbReference>
<feature type="compositionally biased region" description="Low complexity" evidence="6">
    <location>
        <begin position="244"/>
        <end position="265"/>
    </location>
</feature>
<dbReference type="InterPro" id="IPR024557">
    <property type="entry name" value="CNOT1_dom_4"/>
</dbReference>
<feature type="region of interest" description="Disordered" evidence="6">
    <location>
        <begin position="138"/>
        <end position="169"/>
    </location>
</feature>
<dbReference type="InterPro" id="IPR032194">
    <property type="entry name" value="CNOT1_HEAT"/>
</dbReference>
<sequence length="2022" mass="230700">MEDKKQIKVFVKCLEKNQTIMFKMNFDEVADKLYLQCSEHFQMEINTPLRLICKGKILDPHKSLEQNEVYDDSLCYLYSPDIQRTISNDEDAINALMDDMVRDFGLRNNPRIILYVNNPNTGEMVRVIRTPTVVINTQNESSVNTTNSQPSQSNNETNNVTRTQETEEQPMFSQIIEQSLINLLRNINNQSLQISHATQPQQSPLENQQTVHSQTVNTMNNNSQSQQNTNQNGLREEQQRRETNQPQINPIPSSNQNNNSSNSNNTLLNQLRSIDNQIIARPIPTISFQILDMRPRSIPIDNLHAFRGNTRTVLHSVRQERTCQQENSSTTPVQPNNNPIEEKINRLLFELFVTLIFNEREEDVAKEVIQSLSTISNNKEEIIGSFINGTATLLTSLLSESTNEKRSVDQSNANISKPRNLRKIIMDSCLVQIKQIVYSTSKKNGKQNQSEINDILTMTGITGKIIYIKSLIENVLSDGVGRESFKLQTLRDEINALTQSSQAVLFKKELSAMKLSTTQIKSFRVTPSGEYLFGILPNQPTSLTSALLFDYLCEHPKERIDRTNCSNANIFSVSWKTPVSLDLSLPPIHTISEEIVGELGTSCVGSKDTFSALLTSIYGDSMTEQQVGELIVLLIQCVERSTNDSSTVSEWDAEIIGTVLKPKCKNWNIIAKVMDFQGYEYKSLNAIILLIRIFQQIGDFPFNSFFKEEWNNGRAQGCVVQKLIHIASQSTSESQYLMKYICSLYNVGVERGMRVLWEQQGFVEQIISIGERASSDFDSIYSSIEVVLPILCKCKASAGRQRAVLALLRNNTKQYSIVQSLWKNNSLIIAQGFRDRYMEDASSIDDIINSIGIQECSKVLTQMRPTSFALDIACLLVKKDGFILDKWLIEQRKLRGNVFGKEIIQFIKDKQLLATGVSPFKLDLEVVKQLLVTASSCGSRKEANELEQQFYTKTPKKETIPGRANEIFGDYFKGNYTVEAIVNVIIKMRDSNDTSDNDLFAFFIKTLFDEFKRISDFLKVDVVVQFGNLYGEIISKGVLKNCALIHILRVILWALREPISSNFFTCGLTALSRFKNRLHEWPTYCYLLKELKSIETQDPQLYRTICENANSKFAIVLALIQKLYPRVYPQIVLDSISVSVIRTLCGCFEDISSMSIEQIKKESENVFNTFKPAQMTEMIETSLFMIAIIRESTQPKCIDTIQSFGFSLDKLNLFTVEMINMLLKRREYDKQTASLFESLGSLLGLLTIGMNKPLRSNKLVPKSLLTDQLTVENFDVMLEFVVHFLFSSNKSDIFTPNNPWIVPLLQVVCEVSLSPELLTHHNSIEKLLQLLHISAKDYLECHPLRSSAEDSIDKLRKFAKERNNGDEGIFYEFVENKQLIPEKTLKQVLLSEKSLCYVKSLKSIPDIQLPEYLICPSLSLDQWYIIILCFLDFSLQDISKTTTVSMNAIITTVIQLVQKDFAMETDISKITEATNRVFNIAQKLSQYTCRSCLDTKLWKYIIPYVNIAIKQKDISKPIEQIKEIVMNSLQPQIEKAVSIKLEELKKSAKRQLEQFILQITPERQAAISSNNTKFVAKGFEYLNDAPQLPPKLQIAYGGVTNYQMETYAIGVTNETKQHLDDKLVSFVHQPLRLDTIEKYVQLLTPECTEKTVSKLIIQCINKGSKDYCIRTMEIIGIIFINNKKQPNRCCELLSEIFKEVCTIFEKNYNISSFNPEIYATILSSLIEMLIEKSLNIIDTVLLMGHFMTFFQKLHPNQFPKFTCQWIELFSHRSLLLSLSKPSEKKNRVLFMYFDLFMKYLQFVQPILTLKVSISQQIYSATLISILTLRECFPTFLSFFALPLVSAIPYTAVSLRLPILTVVSHDDNYSDHFETIIKKIPLEIQEVLNKGDVASMIPFIKTPSALPIVVGLLTKKSLNLLEDLLKLCTESQQIEIINAVVDLMRLQTETTQMMKDFISKLISSNIENLNEIILRVLIERSFGEYHQVGAMKTLESLVQTHPQLIHLAKRKSTIVAQKLSELC</sequence>
<dbReference type="GO" id="GO:0060090">
    <property type="term" value="F:molecular adaptor activity"/>
    <property type="evidence" value="ECO:0007669"/>
    <property type="project" value="TreeGrafter"/>
</dbReference>
<dbReference type="VEuPathDB" id="AmoebaDB:EHI5A_008390"/>
<evidence type="ECO:0000256" key="1">
    <source>
        <dbReference type="ARBA" id="ARBA00004123"/>
    </source>
</evidence>
<feature type="domain" description="CCR4-NOT transcription complex subunit 1 TTP binding" evidence="10">
    <location>
        <begin position="937"/>
        <end position="1112"/>
    </location>
</feature>
<dbReference type="PANTHER" id="PTHR13162:SF8">
    <property type="entry name" value="CCR4-NOT TRANSCRIPTION COMPLEX SUBUNIT 1"/>
    <property type="match status" value="1"/>
</dbReference>
<dbReference type="Gene3D" id="1.25.40.180">
    <property type="match status" value="1"/>
</dbReference>
<dbReference type="Proteomes" id="UP000011755">
    <property type="component" value="Unassembled WGS sequence"/>
</dbReference>
<dbReference type="GO" id="GO:0000288">
    <property type="term" value="P:nuclear-transcribed mRNA catabolic process, deadenylation-dependent decay"/>
    <property type="evidence" value="ECO:0007669"/>
    <property type="project" value="TreeGrafter"/>
</dbReference>
<keyword evidence="2" id="KW-0678">Repressor</keyword>
<evidence type="ECO:0000256" key="5">
    <source>
        <dbReference type="ARBA" id="ARBA00023242"/>
    </source>
</evidence>
<dbReference type="GO" id="GO:0017148">
    <property type="term" value="P:negative regulation of translation"/>
    <property type="evidence" value="ECO:0007669"/>
    <property type="project" value="InterPro"/>
</dbReference>
<dbReference type="InterPro" id="IPR032191">
    <property type="entry name" value="CNOT1_CAF1_bind"/>
</dbReference>
<dbReference type="Pfam" id="PF16418">
    <property type="entry name" value="CNOT1_HEAT"/>
    <property type="match status" value="1"/>
</dbReference>
<dbReference type="FunFam" id="1.25.40.840:FF:000005">
    <property type="entry name" value="CCR4-not transcription complex, putative"/>
    <property type="match status" value="1"/>
</dbReference>
<feature type="domain" description="CCR4-NOT transcription complex subunit 1 HEAT repeat" evidence="11">
    <location>
        <begin position="807"/>
        <end position="911"/>
    </location>
</feature>
<evidence type="ECO:0000259" key="7">
    <source>
        <dbReference type="Pfam" id="PF04054"/>
    </source>
</evidence>
<dbReference type="GO" id="GO:0000932">
    <property type="term" value="C:P-body"/>
    <property type="evidence" value="ECO:0007669"/>
    <property type="project" value="TreeGrafter"/>
</dbReference>
<protein>
    <submittedName>
        <fullName evidence="12">CCR4not transcription complex, putative</fullName>
    </submittedName>
</protein>
<dbReference type="Gene3D" id="1.25.40.840">
    <property type="entry name" value="CCR4-NOT transcription complex subunit 1 TTP binding domain"/>
    <property type="match status" value="1"/>
</dbReference>
<comment type="subcellular location">
    <subcellularLocation>
        <location evidence="1">Nucleus</location>
    </subcellularLocation>
</comment>
<evidence type="ECO:0000256" key="4">
    <source>
        <dbReference type="ARBA" id="ARBA00023163"/>
    </source>
</evidence>
<feature type="region of interest" description="Disordered" evidence="6">
    <location>
        <begin position="219"/>
        <end position="266"/>
    </location>
</feature>
<dbReference type="SUPFAM" id="SSF54236">
    <property type="entry name" value="Ubiquitin-like"/>
    <property type="match status" value="1"/>
</dbReference>
<accession>M2SDU9</accession>
<dbReference type="Pfam" id="PF16415">
    <property type="entry name" value="CNOT1_CAF1_bind"/>
    <property type="match status" value="1"/>
</dbReference>
<keyword evidence="5" id="KW-0539">Nucleus</keyword>
<evidence type="ECO:0000256" key="2">
    <source>
        <dbReference type="ARBA" id="ARBA00022491"/>
    </source>
</evidence>
<gene>
    <name evidence="12" type="ORF">EHI5A_008390</name>
</gene>
<dbReference type="FunFam" id="1.25.40.180:FF:000062">
    <property type="entry name" value="CCR4-not transcription complex, putative"/>
    <property type="match status" value="1"/>
</dbReference>
<dbReference type="Pfam" id="PF12842">
    <property type="entry name" value="DUF3819"/>
    <property type="match status" value="1"/>
</dbReference>
<evidence type="ECO:0000259" key="9">
    <source>
        <dbReference type="Pfam" id="PF16415"/>
    </source>
</evidence>
<dbReference type="OrthoDB" id="28906at2759"/>
<dbReference type="InterPro" id="IPR038535">
    <property type="entry name" value="CNOT1_TTP_bind_sf"/>
</dbReference>
<feature type="domain" description="CCR4-NOT transcription complex subunit 1 CAF1-binding" evidence="9">
    <location>
        <begin position="1214"/>
        <end position="1348"/>
    </location>
</feature>
<keyword evidence="4" id="KW-0804">Transcription</keyword>
<dbReference type="Pfam" id="PF04054">
    <property type="entry name" value="Not1"/>
    <property type="match status" value="1"/>
</dbReference>
<evidence type="ECO:0000259" key="11">
    <source>
        <dbReference type="Pfam" id="PF16418"/>
    </source>
</evidence>
<dbReference type="EMBL" id="KB443916">
    <property type="protein sequence ID" value="EMD49062.1"/>
    <property type="molecule type" value="Genomic_DNA"/>
</dbReference>
<dbReference type="GO" id="GO:0030015">
    <property type="term" value="C:CCR4-NOT core complex"/>
    <property type="evidence" value="ECO:0007669"/>
    <property type="project" value="InterPro"/>
</dbReference>
<keyword evidence="3" id="KW-0805">Transcription regulation</keyword>
<dbReference type="InterPro" id="IPR029071">
    <property type="entry name" value="Ubiquitin-like_domsf"/>
</dbReference>
<proteinExistence type="predicted"/>
<evidence type="ECO:0000259" key="8">
    <source>
        <dbReference type="Pfam" id="PF12842"/>
    </source>
</evidence>
<dbReference type="Pfam" id="PF16417">
    <property type="entry name" value="CNOT1_TTP_bind"/>
    <property type="match status" value="1"/>
</dbReference>
<dbReference type="PANTHER" id="PTHR13162">
    <property type="entry name" value="CCR4-NOT TRANSCRIPTION COMPLEX"/>
    <property type="match status" value="1"/>
</dbReference>
<feature type="compositionally biased region" description="Low complexity" evidence="6">
    <location>
        <begin position="141"/>
        <end position="159"/>
    </location>
</feature>
<evidence type="ECO:0000259" key="10">
    <source>
        <dbReference type="Pfam" id="PF16417"/>
    </source>
</evidence>
<dbReference type="Gene3D" id="1.25.40.790">
    <property type="match status" value="1"/>
</dbReference>
<feature type="compositionally biased region" description="Basic and acidic residues" evidence="6">
    <location>
        <begin position="234"/>
        <end position="243"/>
    </location>
</feature>
<organism evidence="12 13">
    <name type="scientific">Entamoeba histolytica KU27</name>
    <dbReference type="NCBI Taxonomy" id="885311"/>
    <lineage>
        <taxon>Eukaryota</taxon>
        <taxon>Amoebozoa</taxon>
        <taxon>Evosea</taxon>
        <taxon>Archamoebae</taxon>
        <taxon>Mastigamoebida</taxon>
        <taxon>Entamoebidae</taxon>
        <taxon>Entamoeba</taxon>
    </lineage>
</organism>
<feature type="domain" description="CCR4-NOT transcription complex subunit 1" evidence="8">
    <location>
        <begin position="1438"/>
        <end position="1527"/>
    </location>
</feature>
<reference evidence="12 13" key="1">
    <citation type="submission" date="2013-02" db="EMBL/GenBank/DDBJ databases">
        <authorList>
            <person name="Hannick L."/>
            <person name="Zafar N."/>
            <person name="Lorenzi H."/>
            <person name="Ali I.A."/>
            <person name="Petri W.P."/>
            <person name="Caler E."/>
        </authorList>
    </citation>
    <scope>NUCLEOTIDE SEQUENCE [LARGE SCALE GENOMIC DNA]</scope>
    <source>
        <strain evidence="12 13">KU27</strain>
    </source>
</reference>
<feature type="domain" description="CCR4-Not complex component Not1 C-terminal" evidence="7">
    <location>
        <begin position="1742"/>
        <end position="1877"/>
    </location>
</feature>
<dbReference type="GO" id="GO:0005634">
    <property type="term" value="C:nucleus"/>
    <property type="evidence" value="ECO:0007669"/>
    <property type="project" value="UniProtKB-SubCell"/>
</dbReference>
<evidence type="ECO:0000313" key="13">
    <source>
        <dbReference type="Proteomes" id="UP000011755"/>
    </source>
</evidence>
<dbReference type="InterPro" id="IPR007196">
    <property type="entry name" value="CCR4-Not_Not1_C"/>
</dbReference>
<dbReference type="InterPro" id="IPR040398">
    <property type="entry name" value="Not1"/>
</dbReference>